<dbReference type="EMBL" id="JAUSUA010000003">
    <property type="protein sequence ID" value="MDQ0207480.1"/>
    <property type="molecule type" value="Genomic_DNA"/>
</dbReference>
<dbReference type="InterPro" id="IPR000291">
    <property type="entry name" value="D-Ala_lig_Van_CS"/>
</dbReference>
<keyword evidence="12 13" id="KW-0961">Cell wall biogenesis/degradation</keyword>
<evidence type="ECO:0000256" key="5">
    <source>
        <dbReference type="ARBA" id="ARBA00022723"/>
    </source>
</evidence>
<dbReference type="SUPFAM" id="SSF56059">
    <property type="entry name" value="Glutathione synthetase ATP-binding domain-like"/>
    <property type="match status" value="1"/>
</dbReference>
<keyword evidence="4 13" id="KW-0436">Ligase</keyword>
<accession>A0ABT9YJ25</accession>
<name>A0ABT9YJ25_9BACI</name>
<evidence type="ECO:0000256" key="14">
    <source>
        <dbReference type="PROSITE-ProRule" id="PRU00409"/>
    </source>
</evidence>
<dbReference type="PROSITE" id="PS00844">
    <property type="entry name" value="DALA_DALA_LIGASE_2"/>
    <property type="match status" value="1"/>
</dbReference>
<comment type="function">
    <text evidence="13">Cell wall formation.</text>
</comment>
<dbReference type="Gene3D" id="3.40.50.20">
    <property type="match status" value="1"/>
</dbReference>
<comment type="similarity">
    <text evidence="3 13">Belongs to the D-alanine--D-alanine ligase family.</text>
</comment>
<feature type="domain" description="ATP-grasp" evidence="15">
    <location>
        <begin position="143"/>
        <end position="346"/>
    </location>
</feature>
<keyword evidence="10 13" id="KW-0573">Peptidoglycan synthesis</keyword>
<evidence type="ECO:0000256" key="12">
    <source>
        <dbReference type="ARBA" id="ARBA00023316"/>
    </source>
</evidence>
<comment type="pathway">
    <text evidence="13">Cell wall biogenesis; peptidoglycan biosynthesis.</text>
</comment>
<dbReference type="GO" id="GO:0016874">
    <property type="term" value="F:ligase activity"/>
    <property type="evidence" value="ECO:0007669"/>
    <property type="project" value="UniProtKB-KW"/>
</dbReference>
<dbReference type="NCBIfam" id="TIGR01205">
    <property type="entry name" value="D_ala_D_alaTIGR"/>
    <property type="match status" value="1"/>
</dbReference>
<evidence type="ECO:0000313" key="16">
    <source>
        <dbReference type="EMBL" id="MDQ0207480.1"/>
    </source>
</evidence>
<dbReference type="Gene3D" id="3.30.470.20">
    <property type="entry name" value="ATP-grasp fold, B domain"/>
    <property type="match status" value="1"/>
</dbReference>
<gene>
    <name evidence="13" type="primary">ddl</name>
    <name evidence="16" type="ORF">J2S05_002281</name>
</gene>
<keyword evidence="17" id="KW-1185">Reference proteome</keyword>
<dbReference type="InterPro" id="IPR011095">
    <property type="entry name" value="Dala_Dala_lig_C"/>
</dbReference>
<dbReference type="InterPro" id="IPR011127">
    <property type="entry name" value="Dala_Dala_lig_N"/>
</dbReference>
<dbReference type="PANTHER" id="PTHR23132:SF25">
    <property type="entry name" value="D-ALANINE--D-ALANINE LIGASE A"/>
    <property type="match status" value="1"/>
</dbReference>
<dbReference type="EC" id="6.3.2.4" evidence="13"/>
<dbReference type="SUPFAM" id="SSF52440">
    <property type="entry name" value="PreATP-grasp domain"/>
    <property type="match status" value="1"/>
</dbReference>
<evidence type="ECO:0000256" key="2">
    <source>
        <dbReference type="ARBA" id="ARBA00001946"/>
    </source>
</evidence>
<dbReference type="PROSITE" id="PS50975">
    <property type="entry name" value="ATP_GRASP"/>
    <property type="match status" value="1"/>
</dbReference>
<comment type="catalytic activity">
    <reaction evidence="13">
        <text>2 D-alanine + ATP = D-alanyl-D-alanine + ADP + phosphate + H(+)</text>
        <dbReference type="Rhea" id="RHEA:11224"/>
        <dbReference type="ChEBI" id="CHEBI:15378"/>
        <dbReference type="ChEBI" id="CHEBI:30616"/>
        <dbReference type="ChEBI" id="CHEBI:43474"/>
        <dbReference type="ChEBI" id="CHEBI:57416"/>
        <dbReference type="ChEBI" id="CHEBI:57822"/>
        <dbReference type="ChEBI" id="CHEBI:456216"/>
        <dbReference type="EC" id="6.3.2.4"/>
    </reaction>
</comment>
<keyword evidence="11" id="KW-0464">Manganese</keyword>
<comment type="subcellular location">
    <subcellularLocation>
        <location evidence="13">Cytoplasm</location>
    </subcellularLocation>
</comment>
<evidence type="ECO:0000259" key="15">
    <source>
        <dbReference type="PROSITE" id="PS50975"/>
    </source>
</evidence>
<sequence>MERRTVAVLFGGVSTEHEVSLQSAAAIIESIPTAKYNVIKIGITKNGSWYKFDGISKQIKNKSWEKSPFLKRVVISPDHQKPGLIVLDESELTYLNIDCYFPVLHGKNGEDGTIQGLFDISDVPYVGCGTLSSALCMDKVFAQQIVRSEGLRTTEFISFHKHQYRYQEVKTWAKEQVGYPIFVKPANSGSSYGITKVSNELELHAAIEEAFTFDEKVLCEGAIKGMEVGCAVYGNESPEAGLIGEIEPSKEFLDFNDKYLLGEIKQYVPARQEQYLLSKVQELGIQIYQLLGCKGLARIDFFIQNDGEIIFNEINTMPGFTMSSRYPTMIEASGISYPELLNELIELAISRGKAS</sequence>
<keyword evidence="5" id="KW-0479">Metal-binding</keyword>
<dbReference type="NCBIfam" id="NF002528">
    <property type="entry name" value="PRK01966.1-4"/>
    <property type="match status" value="1"/>
</dbReference>
<evidence type="ECO:0000256" key="11">
    <source>
        <dbReference type="ARBA" id="ARBA00023211"/>
    </source>
</evidence>
<dbReference type="InterPro" id="IPR013815">
    <property type="entry name" value="ATP_grasp_subdomain_1"/>
</dbReference>
<proteinExistence type="inferred from homology"/>
<dbReference type="InterPro" id="IPR011761">
    <property type="entry name" value="ATP-grasp"/>
</dbReference>
<keyword evidence="9 13" id="KW-0133">Cell shape</keyword>
<dbReference type="PIRSF" id="PIRSF039102">
    <property type="entry name" value="Ddl/VanB"/>
    <property type="match status" value="1"/>
</dbReference>
<evidence type="ECO:0000256" key="8">
    <source>
        <dbReference type="ARBA" id="ARBA00022842"/>
    </source>
</evidence>
<comment type="cofactor">
    <cofactor evidence="1">
        <name>Mn(2+)</name>
        <dbReference type="ChEBI" id="CHEBI:29035"/>
    </cofactor>
</comment>
<organism evidence="16 17">
    <name type="scientific">Alkalicoccobacillus murimartini</name>
    <dbReference type="NCBI Taxonomy" id="171685"/>
    <lineage>
        <taxon>Bacteria</taxon>
        <taxon>Bacillati</taxon>
        <taxon>Bacillota</taxon>
        <taxon>Bacilli</taxon>
        <taxon>Bacillales</taxon>
        <taxon>Bacillaceae</taxon>
        <taxon>Alkalicoccobacillus</taxon>
    </lineage>
</organism>
<evidence type="ECO:0000256" key="1">
    <source>
        <dbReference type="ARBA" id="ARBA00001936"/>
    </source>
</evidence>
<evidence type="ECO:0000256" key="6">
    <source>
        <dbReference type="ARBA" id="ARBA00022741"/>
    </source>
</evidence>
<evidence type="ECO:0000256" key="7">
    <source>
        <dbReference type="ARBA" id="ARBA00022840"/>
    </source>
</evidence>
<dbReference type="InterPro" id="IPR016185">
    <property type="entry name" value="PreATP-grasp_dom_sf"/>
</dbReference>
<dbReference type="Pfam" id="PF07478">
    <property type="entry name" value="Dala_Dala_lig_C"/>
    <property type="match status" value="1"/>
</dbReference>
<evidence type="ECO:0000256" key="10">
    <source>
        <dbReference type="ARBA" id="ARBA00022984"/>
    </source>
</evidence>
<dbReference type="PROSITE" id="PS00843">
    <property type="entry name" value="DALA_DALA_LIGASE_1"/>
    <property type="match status" value="1"/>
</dbReference>
<dbReference type="Pfam" id="PF01820">
    <property type="entry name" value="Dala_Dala_lig_N"/>
    <property type="match status" value="1"/>
</dbReference>
<dbReference type="PANTHER" id="PTHR23132">
    <property type="entry name" value="D-ALANINE--D-ALANINE LIGASE"/>
    <property type="match status" value="1"/>
</dbReference>
<evidence type="ECO:0000313" key="17">
    <source>
        <dbReference type="Proteomes" id="UP001225034"/>
    </source>
</evidence>
<evidence type="ECO:0000256" key="9">
    <source>
        <dbReference type="ARBA" id="ARBA00022960"/>
    </source>
</evidence>
<reference evidence="16 17" key="1">
    <citation type="submission" date="2023-07" db="EMBL/GenBank/DDBJ databases">
        <title>Genomic Encyclopedia of Type Strains, Phase IV (KMG-IV): sequencing the most valuable type-strain genomes for metagenomic binning, comparative biology and taxonomic classification.</title>
        <authorList>
            <person name="Goeker M."/>
        </authorList>
    </citation>
    <scope>NUCLEOTIDE SEQUENCE [LARGE SCALE GENOMIC DNA]</scope>
    <source>
        <strain evidence="16 17">DSM 19154</strain>
    </source>
</reference>
<dbReference type="Proteomes" id="UP001225034">
    <property type="component" value="Unassembled WGS sequence"/>
</dbReference>
<evidence type="ECO:0000256" key="4">
    <source>
        <dbReference type="ARBA" id="ARBA00022598"/>
    </source>
</evidence>
<dbReference type="RefSeq" id="WP_306982824.1">
    <property type="nucleotide sequence ID" value="NZ_JAUSUA010000003.1"/>
</dbReference>
<evidence type="ECO:0000256" key="13">
    <source>
        <dbReference type="HAMAP-Rule" id="MF_00047"/>
    </source>
</evidence>
<evidence type="ECO:0000256" key="3">
    <source>
        <dbReference type="ARBA" id="ARBA00010871"/>
    </source>
</evidence>
<comment type="caution">
    <text evidence="16">The sequence shown here is derived from an EMBL/GenBank/DDBJ whole genome shotgun (WGS) entry which is preliminary data.</text>
</comment>
<dbReference type="Gene3D" id="3.30.1490.20">
    <property type="entry name" value="ATP-grasp fold, A domain"/>
    <property type="match status" value="1"/>
</dbReference>
<dbReference type="InterPro" id="IPR005905">
    <property type="entry name" value="D_ala_D_ala"/>
</dbReference>
<comment type="cofactor">
    <cofactor evidence="2">
        <name>Mg(2+)</name>
        <dbReference type="ChEBI" id="CHEBI:18420"/>
    </cofactor>
</comment>
<protein>
    <recommendedName>
        <fullName evidence="13">D-alanine--D-alanine ligase</fullName>
        <ecNumber evidence="13">6.3.2.4</ecNumber>
    </recommendedName>
    <alternativeName>
        <fullName evidence="13">D-Ala-D-Ala ligase</fullName>
    </alternativeName>
    <alternativeName>
        <fullName evidence="13">D-alanylalanine synthetase</fullName>
    </alternativeName>
</protein>
<keyword evidence="6 14" id="KW-0547">Nucleotide-binding</keyword>
<keyword evidence="13" id="KW-0963">Cytoplasm</keyword>
<keyword evidence="7 14" id="KW-0067">ATP-binding</keyword>
<keyword evidence="8" id="KW-0460">Magnesium</keyword>
<dbReference type="HAMAP" id="MF_00047">
    <property type="entry name" value="Dala_Dala_lig"/>
    <property type="match status" value="1"/>
</dbReference>